<organism evidence="5 6">
    <name type="scientific">Kwoniella mangroviensis CBS 10435</name>
    <dbReference type="NCBI Taxonomy" id="1331196"/>
    <lineage>
        <taxon>Eukaryota</taxon>
        <taxon>Fungi</taxon>
        <taxon>Dikarya</taxon>
        <taxon>Basidiomycota</taxon>
        <taxon>Agaricomycotina</taxon>
        <taxon>Tremellomycetes</taxon>
        <taxon>Tremellales</taxon>
        <taxon>Cryptococcaceae</taxon>
        <taxon>Kwoniella</taxon>
    </lineage>
</organism>
<dbReference type="InterPro" id="IPR020846">
    <property type="entry name" value="MFS_dom"/>
</dbReference>
<keyword evidence="3" id="KW-0472">Membrane</keyword>
<name>A0A1B9ISR8_9TREE</name>
<feature type="transmembrane region" description="Helical" evidence="3">
    <location>
        <begin position="72"/>
        <end position="93"/>
    </location>
</feature>
<proteinExistence type="predicted"/>
<keyword evidence="6" id="KW-1185">Reference proteome</keyword>
<evidence type="ECO:0000256" key="3">
    <source>
        <dbReference type="SAM" id="Phobius"/>
    </source>
</evidence>
<keyword evidence="3" id="KW-0812">Transmembrane</keyword>
<feature type="transmembrane region" description="Helical" evidence="3">
    <location>
        <begin position="124"/>
        <end position="146"/>
    </location>
</feature>
<feature type="transmembrane region" description="Helical" evidence="3">
    <location>
        <begin position="206"/>
        <end position="225"/>
    </location>
</feature>
<dbReference type="STRING" id="1331196.A0A1B9ISR8"/>
<dbReference type="PROSITE" id="PS50850">
    <property type="entry name" value="MFS"/>
    <property type="match status" value="1"/>
</dbReference>
<feature type="transmembrane region" description="Helical" evidence="3">
    <location>
        <begin position="464"/>
        <end position="486"/>
    </location>
</feature>
<evidence type="ECO:0000313" key="6">
    <source>
        <dbReference type="Proteomes" id="UP000092583"/>
    </source>
</evidence>
<evidence type="ECO:0000256" key="2">
    <source>
        <dbReference type="SAM" id="MobiDB-lite"/>
    </source>
</evidence>
<dbReference type="SUPFAM" id="SSF103473">
    <property type="entry name" value="MFS general substrate transporter"/>
    <property type="match status" value="1"/>
</dbReference>
<keyword evidence="3" id="KW-1133">Transmembrane helix</keyword>
<dbReference type="PANTHER" id="PTHR23520">
    <property type="entry name" value="TRANSPORTER, PUTATIVE (AFU_ORTHOLOGUE AFUA_3G04000)-RELATED"/>
    <property type="match status" value="1"/>
</dbReference>
<protein>
    <recommendedName>
        <fullName evidence="4">Major facilitator superfamily (MFS) profile domain-containing protein</fullName>
    </recommendedName>
</protein>
<feature type="transmembrane region" description="Helical" evidence="3">
    <location>
        <begin position="167"/>
        <end position="186"/>
    </location>
</feature>
<dbReference type="Pfam" id="PF07690">
    <property type="entry name" value="MFS_1"/>
    <property type="match status" value="2"/>
</dbReference>
<dbReference type="InterPro" id="IPR036259">
    <property type="entry name" value="MFS_trans_sf"/>
</dbReference>
<comment type="subcellular location">
    <subcellularLocation>
        <location evidence="1">Membrane</location>
        <topology evidence="1">Multi-pass membrane protein</topology>
    </subcellularLocation>
</comment>
<feature type="transmembrane region" description="Helical" evidence="3">
    <location>
        <begin position="47"/>
        <end position="66"/>
    </location>
</feature>
<feature type="transmembrane region" description="Helical" evidence="3">
    <location>
        <begin position="313"/>
        <end position="335"/>
    </location>
</feature>
<dbReference type="PANTHER" id="PTHR23520:SF5">
    <property type="entry name" value="TRANSPORTER, PUTATIVE (AFU_ORTHOLOGUE AFUA_3G04000)-RELATED"/>
    <property type="match status" value="1"/>
</dbReference>
<dbReference type="EMBL" id="KI669461">
    <property type="protein sequence ID" value="OCF58588.1"/>
    <property type="molecule type" value="Genomic_DNA"/>
</dbReference>
<dbReference type="GO" id="GO:0022857">
    <property type="term" value="F:transmembrane transporter activity"/>
    <property type="evidence" value="ECO:0007669"/>
    <property type="project" value="InterPro"/>
</dbReference>
<feature type="transmembrane region" description="Helical" evidence="3">
    <location>
        <begin position="355"/>
        <end position="375"/>
    </location>
</feature>
<feature type="transmembrane region" description="Helical" evidence="3">
    <location>
        <begin position="100"/>
        <end position="118"/>
    </location>
</feature>
<dbReference type="Gene3D" id="1.20.1250.20">
    <property type="entry name" value="MFS general substrate transporter like domains"/>
    <property type="match status" value="2"/>
</dbReference>
<dbReference type="GO" id="GO:0000329">
    <property type="term" value="C:fungal-type vacuole membrane"/>
    <property type="evidence" value="ECO:0007669"/>
    <property type="project" value="TreeGrafter"/>
</dbReference>
<evidence type="ECO:0000313" key="5">
    <source>
        <dbReference type="EMBL" id="OCF58588.1"/>
    </source>
</evidence>
<evidence type="ECO:0000256" key="1">
    <source>
        <dbReference type="ARBA" id="ARBA00004141"/>
    </source>
</evidence>
<feature type="transmembrane region" description="Helical" evidence="3">
    <location>
        <begin position="387"/>
        <end position="407"/>
    </location>
</feature>
<dbReference type="InterPro" id="IPR011701">
    <property type="entry name" value="MFS"/>
</dbReference>
<feature type="region of interest" description="Disordered" evidence="2">
    <location>
        <begin position="233"/>
        <end position="262"/>
    </location>
</feature>
<gene>
    <name evidence="5" type="ORF">L486_03075</name>
</gene>
<feature type="domain" description="Major facilitator superfamily (MFS) profile" evidence="4">
    <location>
        <begin position="1"/>
        <end position="230"/>
    </location>
</feature>
<dbReference type="Proteomes" id="UP000092583">
    <property type="component" value="Unassembled WGS sequence"/>
</dbReference>
<sequence>MTTALSSTPPPSSLPPVQRLLHELGLVSLWNTGPDSWLVLISRTTRMFAYGSNGIFIALFFSSLGFSDFRIGAFMTLTLLGDVILTVILTLIADRIGRRNILLFGSLMMVLSGFTFIYVENYWILLLASVVGIISATGGDFGPFRAIEESILSHTTAGSSKTRSDVLSWYVVTSALGSAVGTEISGKVVNWLSKKEGWTDVRAYHVMFWLYVLNGGIGAICVLSMSDKTELASSGATKQLEDEERELEEQERLLEGEEGGGRLSTSTVEHIALNSSSNAHTNTDIKPGAPTSSKWSSKFSQISPQTRAVMYKLWPLLAVDSLADGMVGYALTTYYLAQKFQLSNATLGDITSISYFLAAISSIAAGPLANHLGLINTMVFTHVPSSTAVLLFPAPDSLALTIILFFIRTGLNNMDQAPRAAFIAAVVPSDELTAVNGITSTVRTLASTAGPTITGWLAGGEKFWIAYVAAGSLRLAYDFGLWALFVGMKLNQQGGRD</sequence>
<accession>A0A1B9ISR8</accession>
<dbReference type="AlphaFoldDB" id="A0A1B9ISR8"/>
<dbReference type="OrthoDB" id="10027823at2759"/>
<reference evidence="6" key="2">
    <citation type="submission" date="2013-12" db="EMBL/GenBank/DDBJ databases">
        <title>Evolution of pathogenesis and genome organization in the Tremellales.</title>
        <authorList>
            <person name="Cuomo C."/>
            <person name="Litvintseva A."/>
            <person name="Heitman J."/>
            <person name="Chen Y."/>
            <person name="Sun S."/>
            <person name="Springer D."/>
            <person name="Dromer F."/>
            <person name="Young S."/>
            <person name="Zeng Q."/>
            <person name="Chapman S."/>
            <person name="Gujja S."/>
            <person name="Saif S."/>
            <person name="Birren B."/>
        </authorList>
    </citation>
    <scope>NUCLEOTIDE SEQUENCE [LARGE SCALE GENOMIC DNA]</scope>
    <source>
        <strain evidence="6">CBS 10435</strain>
    </source>
</reference>
<reference evidence="5 6" key="1">
    <citation type="submission" date="2013-07" db="EMBL/GenBank/DDBJ databases">
        <title>The Genome Sequence of Kwoniella mangroviensis CBS10435.</title>
        <authorList>
            <consortium name="The Broad Institute Genome Sequencing Platform"/>
            <person name="Cuomo C."/>
            <person name="Litvintseva A."/>
            <person name="Chen Y."/>
            <person name="Heitman J."/>
            <person name="Sun S."/>
            <person name="Springer D."/>
            <person name="Dromer F."/>
            <person name="Young S.K."/>
            <person name="Zeng Q."/>
            <person name="Gargeya S."/>
            <person name="Fitzgerald M."/>
            <person name="Abouelleil A."/>
            <person name="Alvarado L."/>
            <person name="Berlin A.M."/>
            <person name="Chapman S.B."/>
            <person name="Dewar J."/>
            <person name="Goldberg J."/>
            <person name="Griggs A."/>
            <person name="Gujja S."/>
            <person name="Hansen M."/>
            <person name="Howarth C."/>
            <person name="Imamovic A."/>
            <person name="Larimer J."/>
            <person name="McCowan C."/>
            <person name="Murphy C."/>
            <person name="Pearson M."/>
            <person name="Priest M."/>
            <person name="Roberts A."/>
            <person name="Saif S."/>
            <person name="Shea T."/>
            <person name="Sykes S."/>
            <person name="Wortman J."/>
            <person name="Nusbaum C."/>
            <person name="Birren B."/>
        </authorList>
    </citation>
    <scope>NUCLEOTIDE SEQUENCE [LARGE SCALE GENOMIC DNA]</scope>
    <source>
        <strain evidence="5 6">CBS 10435</strain>
    </source>
</reference>
<evidence type="ECO:0000259" key="4">
    <source>
        <dbReference type="PROSITE" id="PS50850"/>
    </source>
</evidence>